<gene>
    <name evidence="1" type="ORF">L1987_14945</name>
</gene>
<evidence type="ECO:0000313" key="2">
    <source>
        <dbReference type="Proteomes" id="UP001056120"/>
    </source>
</evidence>
<keyword evidence="2" id="KW-1185">Reference proteome</keyword>
<evidence type="ECO:0000313" key="1">
    <source>
        <dbReference type="EMBL" id="KAI3815283.1"/>
    </source>
</evidence>
<organism evidence="1 2">
    <name type="scientific">Smallanthus sonchifolius</name>
    <dbReference type="NCBI Taxonomy" id="185202"/>
    <lineage>
        <taxon>Eukaryota</taxon>
        <taxon>Viridiplantae</taxon>
        <taxon>Streptophyta</taxon>
        <taxon>Embryophyta</taxon>
        <taxon>Tracheophyta</taxon>
        <taxon>Spermatophyta</taxon>
        <taxon>Magnoliopsida</taxon>
        <taxon>eudicotyledons</taxon>
        <taxon>Gunneridae</taxon>
        <taxon>Pentapetalae</taxon>
        <taxon>asterids</taxon>
        <taxon>campanulids</taxon>
        <taxon>Asterales</taxon>
        <taxon>Asteraceae</taxon>
        <taxon>Asteroideae</taxon>
        <taxon>Heliantheae alliance</taxon>
        <taxon>Millerieae</taxon>
        <taxon>Smallanthus</taxon>
    </lineage>
</organism>
<dbReference type="EMBL" id="CM042022">
    <property type="protein sequence ID" value="KAI3815283.1"/>
    <property type="molecule type" value="Genomic_DNA"/>
</dbReference>
<accession>A0ACB9J6H4</accession>
<reference evidence="1 2" key="2">
    <citation type="journal article" date="2022" name="Mol. Ecol. Resour.">
        <title>The genomes of chicory, endive, great burdock and yacon provide insights into Asteraceae paleo-polyploidization history and plant inulin production.</title>
        <authorList>
            <person name="Fan W."/>
            <person name="Wang S."/>
            <person name="Wang H."/>
            <person name="Wang A."/>
            <person name="Jiang F."/>
            <person name="Liu H."/>
            <person name="Zhao H."/>
            <person name="Xu D."/>
            <person name="Zhang Y."/>
        </authorList>
    </citation>
    <scope>NUCLEOTIDE SEQUENCE [LARGE SCALE GENOMIC DNA]</scope>
    <source>
        <strain evidence="2">cv. Yunnan</strain>
        <tissue evidence="1">Leaves</tissue>
    </source>
</reference>
<name>A0ACB9J6H4_9ASTR</name>
<dbReference type="Proteomes" id="UP001056120">
    <property type="component" value="Linkage Group LG05"/>
</dbReference>
<comment type="caution">
    <text evidence="1">The sequence shown here is derived from an EMBL/GenBank/DDBJ whole genome shotgun (WGS) entry which is preliminary data.</text>
</comment>
<reference evidence="2" key="1">
    <citation type="journal article" date="2022" name="Mol. Ecol. Resour.">
        <title>The genomes of chicory, endive, great burdock and yacon provide insights into Asteraceae palaeo-polyploidization history and plant inulin production.</title>
        <authorList>
            <person name="Fan W."/>
            <person name="Wang S."/>
            <person name="Wang H."/>
            <person name="Wang A."/>
            <person name="Jiang F."/>
            <person name="Liu H."/>
            <person name="Zhao H."/>
            <person name="Xu D."/>
            <person name="Zhang Y."/>
        </authorList>
    </citation>
    <scope>NUCLEOTIDE SEQUENCE [LARGE SCALE GENOMIC DNA]</scope>
    <source>
        <strain evidence="2">cv. Yunnan</strain>
    </source>
</reference>
<sequence length="122" mass="13131">MNYIGRLDVDSNLAFSSSRINYLFGSAVNGFCWFESSKTLIALTTNKAFWEVGNADVVRVDDVEFAKRIGGRGLNHLLLSREKSVSTFCPSIVSYSILSLVLSISNSGGSSSESASDTDSSS</sequence>
<proteinExistence type="predicted"/>
<protein>
    <submittedName>
        <fullName evidence="1">Uncharacterized protein</fullName>
    </submittedName>
</protein>